<name>A0ABQ9GPW5_9NEOP</name>
<dbReference type="Proteomes" id="UP001159363">
    <property type="component" value="Chromosome 9"/>
</dbReference>
<organism evidence="1 2">
    <name type="scientific">Dryococelus australis</name>
    <dbReference type="NCBI Taxonomy" id="614101"/>
    <lineage>
        <taxon>Eukaryota</taxon>
        <taxon>Metazoa</taxon>
        <taxon>Ecdysozoa</taxon>
        <taxon>Arthropoda</taxon>
        <taxon>Hexapoda</taxon>
        <taxon>Insecta</taxon>
        <taxon>Pterygota</taxon>
        <taxon>Neoptera</taxon>
        <taxon>Polyneoptera</taxon>
        <taxon>Phasmatodea</taxon>
        <taxon>Verophasmatodea</taxon>
        <taxon>Anareolatae</taxon>
        <taxon>Phasmatidae</taxon>
        <taxon>Eurycanthinae</taxon>
        <taxon>Dryococelus</taxon>
    </lineage>
</organism>
<gene>
    <name evidence="1" type="ORF">PR048_024910</name>
</gene>
<accession>A0ABQ9GPW5</accession>
<dbReference type="EMBL" id="JARBHB010000010">
    <property type="protein sequence ID" value="KAJ8874069.1"/>
    <property type="molecule type" value="Genomic_DNA"/>
</dbReference>
<protein>
    <submittedName>
        <fullName evidence="1">Uncharacterized protein</fullName>
    </submittedName>
</protein>
<comment type="caution">
    <text evidence="1">The sequence shown here is derived from an EMBL/GenBank/DDBJ whole genome shotgun (WGS) entry which is preliminary data.</text>
</comment>
<evidence type="ECO:0000313" key="2">
    <source>
        <dbReference type="Proteomes" id="UP001159363"/>
    </source>
</evidence>
<evidence type="ECO:0000313" key="1">
    <source>
        <dbReference type="EMBL" id="KAJ8874069.1"/>
    </source>
</evidence>
<sequence length="254" mass="29245">MNTGCKEEGLCKQQEIKDIKERWKTKDKEGTTAQKFPQLRLRADDDSAFIENHLLKAVHDKMSTFETNLRKESLSVPAYTLTNTLSGIRPIKLATMDGKSFLILTSNRKYDVLGLRLSVDSQLRFCDRKRGWAQGVRSRIILQLCAVEEPSSERLSCQFSILAARSKDTDDFVSNEEHPRIGNRFITHQVAMRFFANELPNDAITVPMKCEEILFPQLAYSSKNSDYPSCYHSISREKLFDTEETENVSQKQHW</sequence>
<proteinExistence type="predicted"/>
<keyword evidence="2" id="KW-1185">Reference proteome</keyword>
<reference evidence="1 2" key="1">
    <citation type="submission" date="2023-02" db="EMBL/GenBank/DDBJ databases">
        <title>LHISI_Scaffold_Assembly.</title>
        <authorList>
            <person name="Stuart O.P."/>
            <person name="Cleave R."/>
            <person name="Magrath M.J.L."/>
            <person name="Mikheyev A.S."/>
        </authorList>
    </citation>
    <scope>NUCLEOTIDE SEQUENCE [LARGE SCALE GENOMIC DNA]</scope>
    <source>
        <strain evidence="1">Daus_M_001</strain>
        <tissue evidence="1">Leg muscle</tissue>
    </source>
</reference>